<dbReference type="Proteomes" id="UP000663760">
    <property type="component" value="Chromosome 9"/>
</dbReference>
<protein>
    <recommendedName>
        <fullName evidence="4">Large ribosomal subunit protein bL34m</fullName>
    </recommendedName>
</protein>
<dbReference type="HAMAP" id="MF_00391">
    <property type="entry name" value="Ribosomal_bL34"/>
    <property type="match status" value="1"/>
</dbReference>
<dbReference type="PANTHER" id="PTHR14503:SF12">
    <property type="entry name" value="RIBOSOMAL PROTEIN L34"/>
    <property type="match status" value="1"/>
</dbReference>
<dbReference type="PANTHER" id="PTHR14503">
    <property type="entry name" value="MITOCHONDRIAL RIBOSOMAL PROTEIN 34 FAMILY MEMBER"/>
    <property type="match status" value="1"/>
</dbReference>
<reference evidence="6" key="1">
    <citation type="submission" date="2020-02" db="EMBL/GenBank/DDBJ databases">
        <authorList>
            <person name="Scholz U."/>
            <person name="Mascher M."/>
            <person name="Fiebig A."/>
        </authorList>
    </citation>
    <scope>NUCLEOTIDE SEQUENCE</scope>
</reference>
<sequence length="145" mass="15621">MASKALVARTGATLISRLFTGGLHLTRLSGGDVVPQISPSHSAPPFPPRLQAAAPPVGDEPATVKQVGSAEGICFPCGLPSLRFFLEDGEETSSDDPLLLLPKRTYQPSHVKRKRTHGFFARKETKGGRKVIARRVAKGRQRITV</sequence>
<dbReference type="GO" id="GO:0003735">
    <property type="term" value="F:structural constituent of ribosome"/>
    <property type="evidence" value="ECO:0007669"/>
    <property type="project" value="InterPro"/>
</dbReference>
<dbReference type="InterPro" id="IPR020939">
    <property type="entry name" value="Ribosomal_bL34_CS"/>
</dbReference>
<dbReference type="Pfam" id="PF00468">
    <property type="entry name" value="Ribosomal_L34"/>
    <property type="match status" value="1"/>
</dbReference>
<feature type="region of interest" description="Disordered" evidence="5">
    <location>
        <begin position="36"/>
        <end position="63"/>
    </location>
</feature>
<comment type="similarity">
    <text evidence="1">Belongs to the bacterial ribosomal protein bL34 family.</text>
</comment>
<keyword evidence="7" id="KW-1185">Reference proteome</keyword>
<dbReference type="NCBIfam" id="TIGR01030">
    <property type="entry name" value="rpmH_bact"/>
    <property type="match status" value="1"/>
</dbReference>
<evidence type="ECO:0000256" key="4">
    <source>
        <dbReference type="ARBA" id="ARBA00035274"/>
    </source>
</evidence>
<dbReference type="PROSITE" id="PS00784">
    <property type="entry name" value="RIBOSOMAL_L34"/>
    <property type="match status" value="1"/>
</dbReference>
<dbReference type="InterPro" id="IPR000271">
    <property type="entry name" value="Ribosomal_bL34"/>
</dbReference>
<evidence type="ECO:0000256" key="2">
    <source>
        <dbReference type="ARBA" id="ARBA00022980"/>
    </source>
</evidence>
<name>A0A7I8L127_SPIIN</name>
<evidence type="ECO:0000313" key="7">
    <source>
        <dbReference type="Proteomes" id="UP000663760"/>
    </source>
</evidence>
<keyword evidence="3" id="KW-0687">Ribonucleoprotein</keyword>
<evidence type="ECO:0000256" key="1">
    <source>
        <dbReference type="ARBA" id="ARBA00010111"/>
    </source>
</evidence>
<keyword evidence="2" id="KW-0689">Ribosomal protein</keyword>
<dbReference type="OrthoDB" id="431691at2759"/>
<dbReference type="EMBL" id="LR746272">
    <property type="protein sequence ID" value="CAA7402904.1"/>
    <property type="molecule type" value="Genomic_DNA"/>
</dbReference>
<dbReference type="FunFam" id="1.10.287.3980:FF:000001">
    <property type="entry name" value="Mitochondrial ribosomal protein L34"/>
    <property type="match status" value="1"/>
</dbReference>
<dbReference type="AlphaFoldDB" id="A0A7I8L127"/>
<evidence type="ECO:0000313" key="6">
    <source>
        <dbReference type="EMBL" id="CAA7402904.1"/>
    </source>
</evidence>
<proteinExistence type="inferred from homology"/>
<evidence type="ECO:0000256" key="3">
    <source>
        <dbReference type="ARBA" id="ARBA00023274"/>
    </source>
</evidence>
<gene>
    <name evidence="6" type="ORF">SI8410_09013582</name>
</gene>
<accession>A0A7I8L127</accession>
<dbReference type="GO" id="GO:0005762">
    <property type="term" value="C:mitochondrial large ribosomal subunit"/>
    <property type="evidence" value="ECO:0007669"/>
    <property type="project" value="TreeGrafter"/>
</dbReference>
<organism evidence="6 7">
    <name type="scientific">Spirodela intermedia</name>
    <name type="common">Intermediate duckweed</name>
    <dbReference type="NCBI Taxonomy" id="51605"/>
    <lineage>
        <taxon>Eukaryota</taxon>
        <taxon>Viridiplantae</taxon>
        <taxon>Streptophyta</taxon>
        <taxon>Embryophyta</taxon>
        <taxon>Tracheophyta</taxon>
        <taxon>Spermatophyta</taxon>
        <taxon>Magnoliopsida</taxon>
        <taxon>Liliopsida</taxon>
        <taxon>Araceae</taxon>
        <taxon>Lemnoideae</taxon>
        <taxon>Spirodela</taxon>
    </lineage>
</organism>
<dbReference type="GO" id="GO:0006412">
    <property type="term" value="P:translation"/>
    <property type="evidence" value="ECO:0007669"/>
    <property type="project" value="InterPro"/>
</dbReference>
<dbReference type="Gene3D" id="1.10.287.3980">
    <property type="match status" value="1"/>
</dbReference>
<evidence type="ECO:0000256" key="5">
    <source>
        <dbReference type="SAM" id="MobiDB-lite"/>
    </source>
</evidence>